<proteinExistence type="predicted"/>
<protein>
    <submittedName>
        <fullName evidence="1">Uncharacterized protein</fullName>
    </submittedName>
</protein>
<name>A0A6M3JJC8_9ZZZZ</name>
<gene>
    <name evidence="1" type="ORF">MM415A05313_0012</name>
    <name evidence="2" type="ORF">MM415B03161_0005</name>
</gene>
<sequence>MSRQAILDSIKKWDLIISGKGVDDGVDNCPLCKEYLDNGCYGCPVYKVTGEERCEESAYTDWADYMFYYCHQYQPYSIGDLDEDKKPRAIELAKKERDFLESLLEEEREETPSYFLLLYDYDMGEWYFHGVWDDIEKARKIAAKSDGYQIIQGKRIEKVMHEDENEINS</sequence>
<dbReference type="AlphaFoldDB" id="A0A6M3JJC8"/>
<evidence type="ECO:0000313" key="2">
    <source>
        <dbReference type="EMBL" id="QJA86587.1"/>
    </source>
</evidence>
<accession>A0A6M3JJC8</accession>
<dbReference type="EMBL" id="MT141663">
    <property type="protein sequence ID" value="QJA68947.1"/>
    <property type="molecule type" value="Genomic_DNA"/>
</dbReference>
<evidence type="ECO:0000313" key="1">
    <source>
        <dbReference type="EMBL" id="QJA68947.1"/>
    </source>
</evidence>
<dbReference type="EMBL" id="MT142645">
    <property type="protein sequence ID" value="QJA86587.1"/>
    <property type="molecule type" value="Genomic_DNA"/>
</dbReference>
<organism evidence="1">
    <name type="scientific">viral metagenome</name>
    <dbReference type="NCBI Taxonomy" id="1070528"/>
    <lineage>
        <taxon>unclassified sequences</taxon>
        <taxon>metagenomes</taxon>
        <taxon>organismal metagenomes</taxon>
    </lineage>
</organism>
<reference evidence="1" key="1">
    <citation type="submission" date="2020-03" db="EMBL/GenBank/DDBJ databases">
        <title>The deep terrestrial virosphere.</title>
        <authorList>
            <person name="Holmfeldt K."/>
            <person name="Nilsson E."/>
            <person name="Simone D."/>
            <person name="Lopez-Fernandez M."/>
            <person name="Wu X."/>
            <person name="de Brujin I."/>
            <person name="Lundin D."/>
            <person name="Andersson A."/>
            <person name="Bertilsson S."/>
            <person name="Dopson M."/>
        </authorList>
    </citation>
    <scope>NUCLEOTIDE SEQUENCE</scope>
    <source>
        <strain evidence="1">MM415A05313</strain>
        <strain evidence="2">MM415B03161</strain>
    </source>
</reference>